<dbReference type="InterPro" id="IPR038766">
    <property type="entry name" value="Membrane_comp_ABC_pdt"/>
</dbReference>
<feature type="transmembrane region" description="Helical" evidence="6">
    <location>
        <begin position="259"/>
        <end position="286"/>
    </location>
</feature>
<evidence type="ECO:0000256" key="6">
    <source>
        <dbReference type="SAM" id="Phobius"/>
    </source>
</evidence>
<proteinExistence type="predicted"/>
<keyword evidence="5 6" id="KW-0472">Membrane</keyword>
<evidence type="ECO:0000256" key="4">
    <source>
        <dbReference type="ARBA" id="ARBA00022989"/>
    </source>
</evidence>
<feature type="transmembrane region" description="Helical" evidence="6">
    <location>
        <begin position="427"/>
        <end position="453"/>
    </location>
</feature>
<keyword evidence="4 6" id="KW-1133">Transmembrane helix</keyword>
<evidence type="ECO:0000256" key="5">
    <source>
        <dbReference type="ARBA" id="ARBA00023136"/>
    </source>
</evidence>
<dbReference type="Proteomes" id="UP000240418">
    <property type="component" value="Unassembled WGS sequence"/>
</dbReference>
<accession>A0A2P8FEN9</accession>
<reference evidence="8 9" key="1">
    <citation type="submission" date="2018-03" db="EMBL/GenBank/DDBJ databases">
        <title>Genomic Encyclopedia of Archaeal and Bacterial Type Strains, Phase II (KMG-II): from individual species to whole genera.</title>
        <authorList>
            <person name="Goeker M."/>
        </authorList>
    </citation>
    <scope>NUCLEOTIDE SEQUENCE [LARGE SCALE GENOMIC DNA]</scope>
    <source>
        <strain evidence="8 9">DSM 100673</strain>
    </source>
</reference>
<name>A0A2P8FEN9_9RHOB</name>
<comment type="caution">
    <text evidence="8">The sequence shown here is derived from an EMBL/GenBank/DDBJ whole genome shotgun (WGS) entry which is preliminary data.</text>
</comment>
<keyword evidence="9" id="KW-1185">Reference proteome</keyword>
<feature type="domain" description="ABC3 transporter permease C-terminal" evidence="7">
    <location>
        <begin position="722"/>
        <end position="827"/>
    </location>
</feature>
<sequence>MSLAHAARLARREIRGGLRGFAVFLACLALGVATIAAIGSVRAAIEAGLSAEGAALLGGDAEMSFTYRRANDDERAWMARNATTASEIIDFRSMVVVPRGDDAERALTQIKAVDSAYPLVGSVTLAPAMPLETALAGAVDLPGAVMQTLLADRLGLAVGDTFKLGQQDFVLMAELIREPDSSGGFGLAPRTIVGTPGLANSGLLAPGTLFDAHYRLTLPQPADLAALEGDARAQFETTGLRWRDSRNGAPGITRFVDRFGAFLVLVGLAGLAVGGVGVSTAIRAYLARKTEVIAILRALGAERSTIFLTYFLQIGMVATIGIAAGLLIGALTPILLAPLILSVLPFPAVFTLYPLPLFEAALYGALTAAIFTLWPLARIEDVRPTSLFRDALDARATLPAARYLLSVGILLALLVSVAAWLSGSTTLTLWFAVGVVAAMVFLSLAALGLRLFIRFVSRRTRPTPPITWALNAIARSREATTPVVLSLGLGLSVLATVGQVDGNLRNAIARDLPDVAPSFFFVDIQKDQMPDFQARLDADKAVTKVESAPMLRGVITRINDRPAREVAGDHWVIRGDRGITYSAALPENTTLTAGQWWSEDYAGDTQISFADEEAVEMGLKLGDTMTVNVLGRDITGTITSFREVDFSTAGMGFVIAMNPSALAGAPHSFIATVYAEEPAEAGLMRDLSNAMPNITAIHVREAVGRVSDLVGQLANATTYGAAAILLTGFLVIIGAAAAGQQGRTYEAAVLKTVGALRGQILTSFALRAALLGAAAGLVALAVGLTGAWAVMVFVMEGEFEVIWSNAITVVLAGLLANVLAGLAFSLPSLGIRPARILRARD</sequence>
<evidence type="ECO:0000259" key="7">
    <source>
        <dbReference type="Pfam" id="PF02687"/>
    </source>
</evidence>
<dbReference type="Pfam" id="PF02687">
    <property type="entry name" value="FtsX"/>
    <property type="match status" value="2"/>
</dbReference>
<dbReference type="PANTHER" id="PTHR30287:SF1">
    <property type="entry name" value="INNER MEMBRANE PROTEIN"/>
    <property type="match status" value="1"/>
</dbReference>
<dbReference type="GO" id="GO:0005886">
    <property type="term" value="C:plasma membrane"/>
    <property type="evidence" value="ECO:0007669"/>
    <property type="project" value="UniProtKB-SubCell"/>
</dbReference>
<dbReference type="InterPro" id="IPR003838">
    <property type="entry name" value="ABC3_permease_C"/>
</dbReference>
<feature type="transmembrane region" description="Helical" evidence="6">
    <location>
        <begin position="806"/>
        <end position="831"/>
    </location>
</feature>
<feature type="transmembrane region" description="Helical" evidence="6">
    <location>
        <begin position="768"/>
        <end position="794"/>
    </location>
</feature>
<dbReference type="RefSeq" id="WP_106608142.1">
    <property type="nucleotide sequence ID" value="NZ_PYGJ01000004.1"/>
</dbReference>
<protein>
    <submittedName>
        <fullName evidence="8">Putative ABC transport system permease protein</fullName>
    </submittedName>
</protein>
<keyword evidence="2" id="KW-1003">Cell membrane</keyword>
<evidence type="ECO:0000313" key="9">
    <source>
        <dbReference type="Proteomes" id="UP000240418"/>
    </source>
</evidence>
<evidence type="ECO:0000256" key="1">
    <source>
        <dbReference type="ARBA" id="ARBA00004651"/>
    </source>
</evidence>
<evidence type="ECO:0000256" key="3">
    <source>
        <dbReference type="ARBA" id="ARBA00022692"/>
    </source>
</evidence>
<evidence type="ECO:0000313" key="8">
    <source>
        <dbReference type="EMBL" id="PSL20138.1"/>
    </source>
</evidence>
<dbReference type="EMBL" id="PYGJ01000004">
    <property type="protein sequence ID" value="PSL20138.1"/>
    <property type="molecule type" value="Genomic_DNA"/>
</dbReference>
<dbReference type="PANTHER" id="PTHR30287">
    <property type="entry name" value="MEMBRANE COMPONENT OF PREDICTED ABC SUPERFAMILY METABOLITE UPTAKE TRANSPORTER"/>
    <property type="match status" value="1"/>
</dbReference>
<feature type="domain" description="ABC3 transporter permease C-terminal" evidence="7">
    <location>
        <begin position="266"/>
        <end position="379"/>
    </location>
</feature>
<feature type="transmembrane region" description="Helical" evidence="6">
    <location>
        <begin position="400"/>
        <end position="421"/>
    </location>
</feature>
<gene>
    <name evidence="8" type="ORF">CLV88_104199</name>
</gene>
<dbReference type="OrthoDB" id="9775544at2"/>
<dbReference type="AlphaFoldDB" id="A0A2P8FEN9"/>
<feature type="transmembrane region" description="Helical" evidence="6">
    <location>
        <begin position="307"/>
        <end position="340"/>
    </location>
</feature>
<organism evidence="8 9">
    <name type="scientific">Shimia abyssi</name>
    <dbReference type="NCBI Taxonomy" id="1662395"/>
    <lineage>
        <taxon>Bacteria</taxon>
        <taxon>Pseudomonadati</taxon>
        <taxon>Pseudomonadota</taxon>
        <taxon>Alphaproteobacteria</taxon>
        <taxon>Rhodobacterales</taxon>
        <taxon>Roseobacteraceae</taxon>
    </lineage>
</organism>
<feature type="transmembrane region" description="Helical" evidence="6">
    <location>
        <begin position="360"/>
        <end position="379"/>
    </location>
</feature>
<evidence type="ECO:0000256" key="2">
    <source>
        <dbReference type="ARBA" id="ARBA00022475"/>
    </source>
</evidence>
<keyword evidence="3 6" id="KW-0812">Transmembrane</keyword>
<comment type="subcellular location">
    <subcellularLocation>
        <location evidence="1">Cell membrane</location>
        <topology evidence="1">Multi-pass membrane protein</topology>
    </subcellularLocation>
</comment>